<protein>
    <submittedName>
        <fullName evidence="3">Pgr5-like protein b</fullName>
    </submittedName>
</protein>
<gene>
    <name evidence="3" type="ORF">KFL_003420140</name>
</gene>
<reference evidence="3 4" key="1">
    <citation type="journal article" date="2014" name="Nat. Commun.">
        <title>Klebsormidium flaccidum genome reveals primary factors for plant terrestrial adaptation.</title>
        <authorList>
            <person name="Hori K."/>
            <person name="Maruyama F."/>
            <person name="Fujisawa T."/>
            <person name="Togashi T."/>
            <person name="Yamamoto N."/>
            <person name="Seo M."/>
            <person name="Sato S."/>
            <person name="Yamada T."/>
            <person name="Mori H."/>
            <person name="Tajima N."/>
            <person name="Moriyama T."/>
            <person name="Ikeuchi M."/>
            <person name="Watanabe M."/>
            <person name="Wada H."/>
            <person name="Kobayashi K."/>
            <person name="Saito M."/>
            <person name="Masuda T."/>
            <person name="Sasaki-Sekimoto Y."/>
            <person name="Mashiguchi K."/>
            <person name="Awai K."/>
            <person name="Shimojima M."/>
            <person name="Masuda S."/>
            <person name="Iwai M."/>
            <person name="Nobusawa T."/>
            <person name="Narise T."/>
            <person name="Kondo S."/>
            <person name="Saito H."/>
            <person name="Sato R."/>
            <person name="Murakawa M."/>
            <person name="Ihara Y."/>
            <person name="Oshima-Yamada Y."/>
            <person name="Ohtaka K."/>
            <person name="Satoh M."/>
            <person name="Sonobe K."/>
            <person name="Ishii M."/>
            <person name="Ohtani R."/>
            <person name="Kanamori-Sato M."/>
            <person name="Honoki R."/>
            <person name="Miyazaki D."/>
            <person name="Mochizuki H."/>
            <person name="Umetsu J."/>
            <person name="Higashi K."/>
            <person name="Shibata D."/>
            <person name="Kamiya Y."/>
            <person name="Sato N."/>
            <person name="Nakamura Y."/>
            <person name="Tabata S."/>
            <person name="Ida S."/>
            <person name="Kurokawa K."/>
            <person name="Ohta H."/>
        </authorList>
    </citation>
    <scope>NUCLEOTIDE SEQUENCE [LARGE SCALE GENOMIC DNA]</scope>
    <source>
        <strain evidence="3 4">NIES-2285</strain>
    </source>
</reference>
<evidence type="ECO:0000313" key="4">
    <source>
        <dbReference type="Proteomes" id="UP000054558"/>
    </source>
</evidence>
<sequence length="308" mass="34387">MPSVKGFSRGKRRCIRMEAQRADTVSAKAAEDEVVDRQIGDYCSINKEEKKSLGEMEADFLAALQSFYYDEQPMMSNEEFDNLKEELQWQGSRVVIMSPDEQKFMEACQAYFAGKPILSDDEFDALKSQLKKSNSRVTVEGPRCSLRSRKVYSDSQLDYLKMTLLNLPAAVISLAFVFLFDDLTGFEITYLLELPEPWSALFAYGVVFPFTLFLTSKLTRVVIKDPLILKGPCPNCGAENTTFFGTILTVPSPSDTNPVKCESCGTNLKFERDSRLILIDEDAPASKGPKSPPGPKRPPAKKPTPAEA</sequence>
<dbReference type="Proteomes" id="UP000054558">
    <property type="component" value="Unassembled WGS sequence"/>
</dbReference>
<dbReference type="PANTHER" id="PTHR31032">
    <property type="entry name" value="PGR5-LIKE PROTEIN 1B, CHLOROPLASTIC"/>
    <property type="match status" value="1"/>
</dbReference>
<evidence type="ECO:0000313" key="3">
    <source>
        <dbReference type="EMBL" id="GAQ87275.1"/>
    </source>
</evidence>
<keyword evidence="2" id="KW-0472">Membrane</keyword>
<accession>A0A1Y1I8G4</accession>
<dbReference type="STRING" id="105231.A0A1Y1I8G4"/>
<keyword evidence="2" id="KW-1133">Transmembrane helix</keyword>
<dbReference type="GO" id="GO:0016730">
    <property type="term" value="F:oxidoreductase activity, acting on iron-sulfur proteins as donors"/>
    <property type="evidence" value="ECO:0000318"/>
    <property type="project" value="GO_Central"/>
</dbReference>
<dbReference type="GO" id="GO:0009535">
    <property type="term" value="C:chloroplast thylakoid membrane"/>
    <property type="evidence" value="ECO:0007669"/>
    <property type="project" value="InterPro"/>
</dbReference>
<evidence type="ECO:0000256" key="2">
    <source>
        <dbReference type="SAM" id="Phobius"/>
    </source>
</evidence>
<dbReference type="OMA" id="TWFIVLP"/>
<name>A0A1Y1I8G4_KLENI</name>
<dbReference type="OrthoDB" id="38589at2759"/>
<dbReference type="PANTHER" id="PTHR31032:SF1">
    <property type="entry name" value="PGR5-LIKE PROTEIN 1B, CHLOROPLASTIC"/>
    <property type="match status" value="1"/>
</dbReference>
<proteinExistence type="predicted"/>
<dbReference type="GO" id="GO:0009773">
    <property type="term" value="P:photosynthetic electron transport in photosystem I"/>
    <property type="evidence" value="ECO:0000318"/>
    <property type="project" value="GO_Central"/>
</dbReference>
<dbReference type="InterPro" id="IPR039987">
    <property type="entry name" value="PGRL1"/>
</dbReference>
<feature type="region of interest" description="Disordered" evidence="1">
    <location>
        <begin position="280"/>
        <end position="308"/>
    </location>
</feature>
<feature type="transmembrane region" description="Helical" evidence="2">
    <location>
        <begin position="198"/>
        <end position="215"/>
    </location>
</feature>
<dbReference type="AlphaFoldDB" id="A0A1Y1I8G4"/>
<organism evidence="3 4">
    <name type="scientific">Klebsormidium nitens</name>
    <name type="common">Green alga</name>
    <name type="synonym">Ulothrix nitens</name>
    <dbReference type="NCBI Taxonomy" id="105231"/>
    <lineage>
        <taxon>Eukaryota</taxon>
        <taxon>Viridiplantae</taxon>
        <taxon>Streptophyta</taxon>
        <taxon>Klebsormidiophyceae</taxon>
        <taxon>Klebsormidiales</taxon>
        <taxon>Klebsormidiaceae</taxon>
        <taxon>Klebsormidium</taxon>
    </lineage>
</organism>
<keyword evidence="4" id="KW-1185">Reference proteome</keyword>
<feature type="transmembrane region" description="Helical" evidence="2">
    <location>
        <begin position="159"/>
        <end position="178"/>
    </location>
</feature>
<dbReference type="EMBL" id="DF237291">
    <property type="protein sequence ID" value="GAQ87275.1"/>
    <property type="molecule type" value="Genomic_DNA"/>
</dbReference>
<evidence type="ECO:0000256" key="1">
    <source>
        <dbReference type="SAM" id="MobiDB-lite"/>
    </source>
</evidence>
<keyword evidence="2" id="KW-0812">Transmembrane</keyword>